<reference evidence="2 3" key="1">
    <citation type="journal article" date="2018" name="PLoS Genet.">
        <title>Population sequencing reveals clonal diversity and ancestral inbreeding in the grapevine cultivar Chardonnay.</title>
        <authorList>
            <person name="Roach M.J."/>
            <person name="Johnson D.L."/>
            <person name="Bohlmann J."/>
            <person name="van Vuuren H.J."/>
            <person name="Jones S.J."/>
            <person name="Pretorius I.S."/>
            <person name="Schmidt S.A."/>
            <person name="Borneman A.R."/>
        </authorList>
    </citation>
    <scope>NUCLEOTIDE SEQUENCE [LARGE SCALE GENOMIC DNA]</scope>
    <source>
        <strain evidence="3">cv. Chardonnay</strain>
        <tissue evidence="2">Leaf</tissue>
    </source>
</reference>
<organism evidence="2 3">
    <name type="scientific">Vitis vinifera</name>
    <name type="common">Grape</name>
    <dbReference type="NCBI Taxonomy" id="29760"/>
    <lineage>
        <taxon>Eukaryota</taxon>
        <taxon>Viridiplantae</taxon>
        <taxon>Streptophyta</taxon>
        <taxon>Embryophyta</taxon>
        <taxon>Tracheophyta</taxon>
        <taxon>Spermatophyta</taxon>
        <taxon>Magnoliopsida</taxon>
        <taxon>eudicotyledons</taxon>
        <taxon>Gunneridae</taxon>
        <taxon>Pentapetalae</taxon>
        <taxon>rosids</taxon>
        <taxon>Vitales</taxon>
        <taxon>Vitaceae</taxon>
        <taxon>Viteae</taxon>
        <taxon>Vitis</taxon>
    </lineage>
</organism>
<accession>A0A438G0G6</accession>
<proteinExistence type="predicted"/>
<evidence type="ECO:0000313" key="2">
    <source>
        <dbReference type="EMBL" id="RVW65635.1"/>
    </source>
</evidence>
<evidence type="ECO:0000259" key="1">
    <source>
        <dbReference type="Pfam" id="PF00620"/>
    </source>
</evidence>
<dbReference type="PANTHER" id="PTHR46265">
    <property type="entry name" value="RHO GTPASE-ACTIVATING PROTEIN 7"/>
    <property type="match status" value="1"/>
</dbReference>
<dbReference type="InterPro" id="IPR008936">
    <property type="entry name" value="Rho_GTPase_activation_prot"/>
</dbReference>
<evidence type="ECO:0000313" key="3">
    <source>
        <dbReference type="Proteomes" id="UP000288805"/>
    </source>
</evidence>
<dbReference type="GO" id="GO:0007165">
    <property type="term" value="P:signal transduction"/>
    <property type="evidence" value="ECO:0007669"/>
    <property type="project" value="InterPro"/>
</dbReference>
<protein>
    <submittedName>
        <fullName evidence="2">Rho GTPase-activating protein REN1</fullName>
    </submittedName>
</protein>
<dbReference type="AlphaFoldDB" id="A0A438G0G6"/>
<gene>
    <name evidence="2" type="primary">REN1_0</name>
    <name evidence="2" type="ORF">CK203_033112</name>
</gene>
<dbReference type="InterPro" id="IPR052799">
    <property type="entry name" value="Rho_GAP_Regulators"/>
</dbReference>
<comment type="caution">
    <text evidence="2">The sequence shown here is derived from an EMBL/GenBank/DDBJ whole genome shotgun (WGS) entry which is preliminary data.</text>
</comment>
<dbReference type="PANTHER" id="PTHR46265:SF21">
    <property type="entry name" value="RHO GTPASE-ACTIVATING PROTEIN REN1-LIKE ISOFORM X1"/>
    <property type="match status" value="1"/>
</dbReference>
<dbReference type="Proteomes" id="UP000288805">
    <property type="component" value="Unassembled WGS sequence"/>
</dbReference>
<dbReference type="InterPro" id="IPR000198">
    <property type="entry name" value="RhoGAP_dom"/>
</dbReference>
<feature type="domain" description="Rho-GAP" evidence="1">
    <location>
        <begin position="12"/>
        <end position="79"/>
    </location>
</feature>
<dbReference type="Gene3D" id="1.10.555.10">
    <property type="entry name" value="Rho GTPase activation protein"/>
    <property type="match status" value="1"/>
</dbReference>
<dbReference type="SUPFAM" id="SSF48350">
    <property type="entry name" value="GTPase activation domain, GAP"/>
    <property type="match status" value="1"/>
</dbReference>
<name>A0A438G0G6_VITVI</name>
<dbReference type="EMBL" id="QGNW01000687">
    <property type="protein sequence ID" value="RVW65635.1"/>
    <property type="molecule type" value="Genomic_DNA"/>
</dbReference>
<dbReference type="Pfam" id="PF00620">
    <property type="entry name" value="RhoGAP"/>
    <property type="match status" value="1"/>
</dbReference>
<sequence>MNLCLLMEKNEFSPDEDPHIIADCVKYVLRELPSSPVPASCCNALLEACRTDRNNRVNAMRGAICETFPEPNRRLLQRFLIVGGQPWRTIKYQRLDEKMEQSERRKANSTTKMCHPFWIPCLVSRHVKGETFHGVQDLPSSRGRIAGPLSMCHVWASISMDILVT</sequence>